<dbReference type="InterPro" id="IPR019490">
    <property type="entry name" value="Glu6P/Mann6P_isomerase_C"/>
</dbReference>
<dbReference type="GO" id="GO:0004347">
    <property type="term" value="F:glucose-6-phosphate isomerase activity"/>
    <property type="evidence" value="ECO:0007669"/>
    <property type="project" value="UniProtKB-EC"/>
</dbReference>
<gene>
    <name evidence="4" type="ORF">P0M35_04850</name>
</gene>
<dbReference type="AlphaFoldDB" id="A0AAE3NZU3"/>
<protein>
    <submittedName>
        <fullName evidence="4">Bifunctional phosphoglucose/phosphomannose isomerase</fullName>
        <ecNumber evidence="4">5.3.1.9</ecNumber>
    </submittedName>
</protein>
<dbReference type="EMBL" id="JARGDL010000004">
    <property type="protein sequence ID" value="MDF1611469.1"/>
    <property type="molecule type" value="Genomic_DNA"/>
</dbReference>
<dbReference type="Pfam" id="PF10432">
    <property type="entry name" value="bact-PGI_C"/>
    <property type="match status" value="1"/>
</dbReference>
<dbReference type="NCBIfam" id="TIGR02128">
    <property type="entry name" value="G6PI_arch"/>
    <property type="match status" value="1"/>
</dbReference>
<comment type="similarity">
    <text evidence="1">Belongs to the PGI/PMI family.</text>
</comment>
<name>A0AAE3NZU3_9BACT</name>
<dbReference type="NCBIfam" id="NF006423">
    <property type="entry name" value="PRK08674.1-2"/>
    <property type="match status" value="1"/>
</dbReference>
<accession>A0AAE3NZU3</accession>
<dbReference type="PROSITE" id="PS51464">
    <property type="entry name" value="SIS"/>
    <property type="match status" value="1"/>
</dbReference>
<dbReference type="InterPro" id="IPR035484">
    <property type="entry name" value="SIS_PGI/PMI_1"/>
</dbReference>
<evidence type="ECO:0000259" key="3">
    <source>
        <dbReference type="PROSITE" id="PS51464"/>
    </source>
</evidence>
<dbReference type="InterPro" id="IPR001347">
    <property type="entry name" value="SIS_dom"/>
</dbReference>
<organism evidence="4 5">
    <name type="scientific">Stygiobacter electus</name>
    <dbReference type="NCBI Taxonomy" id="3032292"/>
    <lineage>
        <taxon>Bacteria</taxon>
        <taxon>Pseudomonadati</taxon>
        <taxon>Ignavibacteriota</taxon>
        <taxon>Ignavibacteria</taxon>
        <taxon>Ignavibacteriales</taxon>
        <taxon>Melioribacteraceae</taxon>
        <taxon>Stygiobacter</taxon>
    </lineage>
</organism>
<dbReference type="InterPro" id="IPR046348">
    <property type="entry name" value="SIS_dom_sf"/>
</dbReference>
<sequence length="342" mass="39259">MKISEMIKSVDSQNQFEVLKNTYQQIEYSWNLKLNLSQIDTSKIKNVIVTGLGGSAIGGDLLINFLRDEIKYPYQVNRNYNLPKYANENTLVIASSYSGNTEETVSALNDAIKKKCQVVCITTGGKIENLANQNSIPVVKLLKGFQPRYALYLNFFALLKIFESLILIDKQEKIVQEIILLLKQKSEIYSKEKNETLNLAESLLGHTPIIYAVSDITSAVACRFKGQFNENSKVHAFYNFYPELDHNEIVGWESYRSIMNFKVINLLDETYNEQIKKRFEITSKLIKNSGAEIINLNSSEKNFKVRLIDLIYLGDWITYYLAILRNVDPTEIDNINFLKDNL</sequence>
<keyword evidence="5" id="KW-1185">Reference proteome</keyword>
<dbReference type="GO" id="GO:0004476">
    <property type="term" value="F:mannose-6-phosphate isomerase activity"/>
    <property type="evidence" value="ECO:0007669"/>
    <property type="project" value="InterPro"/>
</dbReference>
<evidence type="ECO:0000256" key="1">
    <source>
        <dbReference type="ARBA" id="ARBA00010523"/>
    </source>
</evidence>
<feature type="domain" description="SIS" evidence="3">
    <location>
        <begin position="35"/>
        <end position="171"/>
    </location>
</feature>
<dbReference type="NCBIfam" id="NF006426">
    <property type="entry name" value="PRK08674.1-6"/>
    <property type="match status" value="1"/>
</dbReference>
<dbReference type="RefSeq" id="WP_321535236.1">
    <property type="nucleotide sequence ID" value="NZ_JARGDL010000004.1"/>
</dbReference>
<proteinExistence type="inferred from homology"/>
<dbReference type="EC" id="5.3.1.9" evidence="4"/>
<dbReference type="CDD" id="cd05017">
    <property type="entry name" value="SIS_PGI_PMI_1"/>
    <property type="match status" value="1"/>
</dbReference>
<comment type="caution">
    <text evidence="4">The sequence shown here is derived from an EMBL/GenBank/DDBJ whole genome shotgun (WGS) entry which is preliminary data.</text>
</comment>
<keyword evidence="2 4" id="KW-0413">Isomerase</keyword>
<dbReference type="GO" id="GO:0097367">
    <property type="term" value="F:carbohydrate derivative binding"/>
    <property type="evidence" value="ECO:0007669"/>
    <property type="project" value="InterPro"/>
</dbReference>
<reference evidence="4" key="1">
    <citation type="submission" date="2023-03" db="EMBL/GenBank/DDBJ databases">
        <title>Stygiobacter electus gen. nov., sp. nov., facultatively anaerobic thermotolerant bacterium of the class Ignavibacteria from a well of Yessentuki mineral water deposit.</title>
        <authorList>
            <person name="Podosokorskaya O.A."/>
            <person name="Elcheninov A.G."/>
            <person name="Petrova N.F."/>
            <person name="Zavarzina D.G."/>
            <person name="Kublanov I.V."/>
            <person name="Merkel A.Y."/>
        </authorList>
    </citation>
    <scope>NUCLEOTIDE SEQUENCE</scope>
    <source>
        <strain evidence="4">09-Me</strain>
    </source>
</reference>
<evidence type="ECO:0000313" key="5">
    <source>
        <dbReference type="Proteomes" id="UP001221302"/>
    </source>
</evidence>
<dbReference type="SUPFAM" id="SSF53697">
    <property type="entry name" value="SIS domain"/>
    <property type="match status" value="1"/>
</dbReference>
<dbReference type="Gene3D" id="3.40.50.10490">
    <property type="entry name" value="Glucose-6-phosphate isomerase like protein, domain 1"/>
    <property type="match status" value="2"/>
</dbReference>
<dbReference type="CDD" id="cd05637">
    <property type="entry name" value="SIS_PGI_PMI_2"/>
    <property type="match status" value="1"/>
</dbReference>
<evidence type="ECO:0000256" key="2">
    <source>
        <dbReference type="ARBA" id="ARBA00023235"/>
    </source>
</evidence>
<dbReference type="GO" id="GO:0005975">
    <property type="term" value="P:carbohydrate metabolic process"/>
    <property type="evidence" value="ECO:0007669"/>
    <property type="project" value="InterPro"/>
</dbReference>
<evidence type="ECO:0000313" key="4">
    <source>
        <dbReference type="EMBL" id="MDF1611469.1"/>
    </source>
</evidence>
<dbReference type="Proteomes" id="UP001221302">
    <property type="component" value="Unassembled WGS sequence"/>
</dbReference>
<dbReference type="GO" id="GO:1901135">
    <property type="term" value="P:carbohydrate derivative metabolic process"/>
    <property type="evidence" value="ECO:0007669"/>
    <property type="project" value="InterPro"/>
</dbReference>